<dbReference type="GO" id="GO:0005886">
    <property type="term" value="C:plasma membrane"/>
    <property type="evidence" value="ECO:0007669"/>
    <property type="project" value="TreeGrafter"/>
</dbReference>
<dbReference type="InterPro" id="IPR051482">
    <property type="entry name" value="Cholesterol_transport"/>
</dbReference>
<sequence length="481" mass="51895">MAAEPSQALPTVELHDQQQQQLRQRQSEPQLLQVPQGDRASRHRKRHSEFNLAGLTGEELESVEDESESVSCHLADGHEHLDHVMADADIPMSVEQLAQCLLTDGPWFRDFLQRRRTFGIEASDFEDENGINIGGASRARRPGDRRDVRYWLRINYAIGPKQTLVEETQTYVWCKPGKLHVVDCEVHNRDIPYGTSFHTLNRMCLTCRGPGRSHLTITSRTVFTRAVFLAKSFIESNVREGSQTYFRLMVDTLLDPNAGKTPINDEGGASAAASRPPSGSSTPATAAAAGAAAAAASSAPSVSSSTPMSRSAAAQRQQDGTGRPRPSTNSTTVANAAATSAATAMAGRRVSRSRSGVRSSKDGGQRLLVLCLLLASVLMFCCLVSLHLRFQSLDSSLDRLSSSEFSRSACAPAGDASRTGAAFTREQLDIWRRALDETLGSLDGLLFELRRVATAEATAAAAASSSIPAGRPVCDRPPPPP</sequence>
<evidence type="ECO:0000256" key="1">
    <source>
        <dbReference type="ARBA" id="ARBA00004370"/>
    </source>
</evidence>
<feature type="region of interest" description="Disordered" evidence="3">
    <location>
        <begin position="1"/>
        <end position="47"/>
    </location>
</feature>
<dbReference type="GO" id="GO:0005789">
    <property type="term" value="C:endoplasmic reticulum membrane"/>
    <property type="evidence" value="ECO:0007669"/>
    <property type="project" value="TreeGrafter"/>
</dbReference>
<dbReference type="PROSITE" id="PS51778">
    <property type="entry name" value="VAST"/>
    <property type="match status" value="1"/>
</dbReference>
<evidence type="ECO:0000256" key="2">
    <source>
        <dbReference type="ARBA" id="ARBA00023136"/>
    </source>
</evidence>
<organism evidence="5 6">
    <name type="scientific">Macrostomum lignano</name>
    <dbReference type="NCBI Taxonomy" id="282301"/>
    <lineage>
        <taxon>Eukaryota</taxon>
        <taxon>Metazoa</taxon>
        <taxon>Spiralia</taxon>
        <taxon>Lophotrochozoa</taxon>
        <taxon>Platyhelminthes</taxon>
        <taxon>Rhabditophora</taxon>
        <taxon>Macrostomorpha</taxon>
        <taxon>Macrostomida</taxon>
        <taxon>Macrostomidae</taxon>
        <taxon>Macrostomum</taxon>
    </lineage>
</organism>
<evidence type="ECO:0000256" key="3">
    <source>
        <dbReference type="SAM" id="MobiDB-lite"/>
    </source>
</evidence>
<feature type="compositionally biased region" description="Low complexity" evidence="3">
    <location>
        <begin position="342"/>
        <end position="358"/>
    </location>
</feature>
<dbReference type="GO" id="GO:0120015">
    <property type="term" value="F:sterol transfer activity"/>
    <property type="evidence" value="ECO:0007669"/>
    <property type="project" value="TreeGrafter"/>
</dbReference>
<keyword evidence="2" id="KW-0472">Membrane</keyword>
<name>A0A1I8JBI5_9PLAT</name>
<dbReference type="AlphaFoldDB" id="A0A1I8JBI5"/>
<feature type="compositionally biased region" description="Low complexity" evidence="3">
    <location>
        <begin position="17"/>
        <end position="33"/>
    </location>
</feature>
<dbReference type="WBParaSite" id="maker-uti_cns_0046632-snap-gene-0.6-mRNA-1">
    <property type="protein sequence ID" value="maker-uti_cns_0046632-snap-gene-0.6-mRNA-1"/>
    <property type="gene ID" value="maker-uti_cns_0046632-snap-gene-0.6"/>
</dbReference>
<dbReference type="GO" id="GO:0032934">
    <property type="term" value="F:sterol binding"/>
    <property type="evidence" value="ECO:0007669"/>
    <property type="project" value="TreeGrafter"/>
</dbReference>
<dbReference type="GO" id="GO:0032366">
    <property type="term" value="P:intracellular sterol transport"/>
    <property type="evidence" value="ECO:0007669"/>
    <property type="project" value="TreeGrafter"/>
</dbReference>
<evidence type="ECO:0000259" key="4">
    <source>
        <dbReference type="PROSITE" id="PS51778"/>
    </source>
</evidence>
<feature type="compositionally biased region" description="Low complexity" evidence="3">
    <location>
        <begin position="268"/>
        <end position="286"/>
    </location>
</feature>
<keyword evidence="5" id="KW-1185">Reference proteome</keyword>
<accession>A0A1I8JBI5</accession>
<feature type="domain" description="VASt" evidence="4">
    <location>
        <begin position="81"/>
        <end position="261"/>
    </location>
</feature>
<reference evidence="6" key="1">
    <citation type="submission" date="2016-11" db="UniProtKB">
        <authorList>
            <consortium name="WormBaseParasite"/>
        </authorList>
    </citation>
    <scope>IDENTIFICATION</scope>
</reference>
<proteinExistence type="predicted"/>
<feature type="region of interest" description="Disordered" evidence="3">
    <location>
        <begin position="299"/>
        <end position="333"/>
    </location>
</feature>
<protein>
    <submittedName>
        <fullName evidence="6">VASt domain-containing protein</fullName>
    </submittedName>
</protein>
<dbReference type="Pfam" id="PF16016">
    <property type="entry name" value="VASt"/>
    <property type="match status" value="1"/>
</dbReference>
<dbReference type="PANTHER" id="PTHR23319">
    <property type="entry name" value="GRAM DOMAIN CONTAINING 1B, ISOFORM E"/>
    <property type="match status" value="1"/>
</dbReference>
<feature type="region of interest" description="Disordered" evidence="3">
    <location>
        <begin position="460"/>
        <end position="481"/>
    </location>
</feature>
<feature type="region of interest" description="Disordered" evidence="3">
    <location>
        <begin position="342"/>
        <end position="361"/>
    </location>
</feature>
<dbReference type="PANTHER" id="PTHR23319:SF4">
    <property type="entry name" value="GRAM DOMAIN CONTAINING 1B, ISOFORM E"/>
    <property type="match status" value="1"/>
</dbReference>
<dbReference type="GO" id="GO:0140268">
    <property type="term" value="C:endoplasmic reticulum-plasma membrane contact site"/>
    <property type="evidence" value="ECO:0007669"/>
    <property type="project" value="TreeGrafter"/>
</dbReference>
<dbReference type="InterPro" id="IPR031968">
    <property type="entry name" value="VASt"/>
</dbReference>
<feature type="region of interest" description="Disordered" evidence="3">
    <location>
        <begin position="259"/>
        <end position="286"/>
    </location>
</feature>
<evidence type="ECO:0000313" key="6">
    <source>
        <dbReference type="WBParaSite" id="maker-uti_cns_0046632-snap-gene-0.6-mRNA-1"/>
    </source>
</evidence>
<evidence type="ECO:0000313" key="5">
    <source>
        <dbReference type="Proteomes" id="UP000095280"/>
    </source>
</evidence>
<feature type="compositionally biased region" description="Low complexity" evidence="3">
    <location>
        <begin position="299"/>
        <end position="314"/>
    </location>
</feature>
<dbReference type="Proteomes" id="UP000095280">
    <property type="component" value="Unplaced"/>
</dbReference>
<comment type="subcellular location">
    <subcellularLocation>
        <location evidence="1">Membrane</location>
    </subcellularLocation>
</comment>